<feature type="region of interest" description="Disordered" evidence="1">
    <location>
        <begin position="1201"/>
        <end position="1243"/>
    </location>
</feature>
<feature type="compositionally biased region" description="Pro residues" evidence="1">
    <location>
        <begin position="443"/>
        <end position="454"/>
    </location>
</feature>
<feature type="region of interest" description="Disordered" evidence="1">
    <location>
        <begin position="990"/>
        <end position="1025"/>
    </location>
</feature>
<feature type="compositionally biased region" description="Basic and acidic residues" evidence="1">
    <location>
        <begin position="1149"/>
        <end position="1168"/>
    </location>
</feature>
<feature type="compositionally biased region" description="Polar residues" evidence="1">
    <location>
        <begin position="1132"/>
        <end position="1148"/>
    </location>
</feature>
<organism evidence="2 3">
    <name type="scientific">Drosophila lebanonensis</name>
    <name type="common">Fruit fly</name>
    <name type="synonym">Scaptodrosophila lebanonensis</name>
    <dbReference type="NCBI Taxonomy" id="7225"/>
    <lineage>
        <taxon>Eukaryota</taxon>
        <taxon>Metazoa</taxon>
        <taxon>Ecdysozoa</taxon>
        <taxon>Arthropoda</taxon>
        <taxon>Hexapoda</taxon>
        <taxon>Insecta</taxon>
        <taxon>Pterygota</taxon>
        <taxon>Neoptera</taxon>
        <taxon>Endopterygota</taxon>
        <taxon>Diptera</taxon>
        <taxon>Brachycera</taxon>
        <taxon>Muscomorpha</taxon>
        <taxon>Ephydroidea</taxon>
        <taxon>Drosophilidae</taxon>
        <taxon>Scaptodrosophila</taxon>
    </lineage>
</organism>
<feature type="compositionally biased region" description="Basic and acidic residues" evidence="1">
    <location>
        <begin position="849"/>
        <end position="860"/>
    </location>
</feature>
<name>A0A6J2U353_DROLE</name>
<feature type="compositionally biased region" description="Low complexity" evidence="1">
    <location>
        <begin position="1297"/>
        <end position="1314"/>
    </location>
</feature>
<dbReference type="PANTHER" id="PTHR48125">
    <property type="entry name" value="LP07818P1"/>
    <property type="match status" value="1"/>
</dbReference>
<dbReference type="OrthoDB" id="8034296at2759"/>
<evidence type="ECO:0000313" key="3">
    <source>
        <dbReference type="RefSeq" id="XP_030382310.1"/>
    </source>
</evidence>
<feature type="compositionally biased region" description="Pro residues" evidence="1">
    <location>
        <begin position="1207"/>
        <end position="1216"/>
    </location>
</feature>
<keyword evidence="2" id="KW-1185">Reference proteome</keyword>
<feature type="region of interest" description="Disordered" evidence="1">
    <location>
        <begin position="1122"/>
        <end position="1168"/>
    </location>
</feature>
<feature type="compositionally biased region" description="Polar residues" evidence="1">
    <location>
        <begin position="1"/>
        <end position="18"/>
    </location>
</feature>
<protein>
    <submittedName>
        <fullName evidence="3">Uncharacterized protein LOC115629862</fullName>
    </submittedName>
</protein>
<proteinExistence type="predicted"/>
<dbReference type="GeneID" id="115629862"/>
<evidence type="ECO:0000256" key="1">
    <source>
        <dbReference type="SAM" id="MobiDB-lite"/>
    </source>
</evidence>
<feature type="region of interest" description="Disordered" evidence="1">
    <location>
        <begin position="437"/>
        <end position="459"/>
    </location>
</feature>
<dbReference type="Proteomes" id="UP000504634">
    <property type="component" value="Unplaced"/>
</dbReference>
<feature type="region of interest" description="Disordered" evidence="1">
    <location>
        <begin position="824"/>
        <end position="860"/>
    </location>
</feature>
<evidence type="ECO:0000313" key="2">
    <source>
        <dbReference type="Proteomes" id="UP000504634"/>
    </source>
</evidence>
<reference evidence="3" key="1">
    <citation type="submission" date="2025-08" db="UniProtKB">
        <authorList>
            <consortium name="RefSeq"/>
        </authorList>
    </citation>
    <scope>IDENTIFICATION</scope>
    <source>
        <strain evidence="3">11010-0011.00</strain>
        <tissue evidence="3">Whole body</tissue>
    </source>
</reference>
<feature type="region of interest" description="Disordered" evidence="1">
    <location>
        <begin position="1"/>
        <end position="34"/>
    </location>
</feature>
<sequence length="1350" mass="145513">MSPTQQAQQRTVAPTLDNNDGHDGLKRTKKKQLRQQHFEPLALVAPTVAITASTTSSSTESSTRVATTIIETEIERIPTTPNPAEKVSTTTTGNINKPYILSSLLPVHNGYLGPILMGEKTFSRVVHPLKKPHAPLIETQLRKGRIIEIIAPKEVVEKRSNVTPTAMPTQPPAMKSIMERVQPSTATDSNSTNAAMLSTTVFQVFGLPSSTTHLPTTSKGKQLNGPRIESKISDIQIEVYDSTVDSIVASTNFRDTEGSYALPQESAVGTNRPPTSAIQQERFTQYVIDRADVSTQQSSGVQNAGGPAFGRPEPAAIEIHINVSEAFGNESEDLEFSYRQLPETLNEREHSVSLPTRSGGMSRERSDEILVVEIIDTGDNITESSVSAEHININPILTFHSDPAADAKHVPPPALQSILRSPQDADELFMADLKSGVEDGLLRPPPPPPPPPPRKASIDRDSDTIFYISNTEVKVGESLPTTSPFEAAAAAGSEQQQVRKFQFENQFFPINYADQQRTSLTPPPASAIHQQRFEEDIILSPLHNTGDSLKIFRTTSTGGDGSPPLDVTYVGESVIEVEQSQSGTGSPGAGLTTALSPTLVPTHPLPDIVIQPAVLPDLAIGVPVIGELPPQIELKEIDYMPGELGVQGSIGIYENDIEGNSIVGSDPDVMDGNRESESSIQYGGDLIDDGAGGGFDGVEGSYPFENPAHRMDQPLDRRLSHLRREELPGVEILNATLLQHFGNGTSSVSGTAIAPLTFNVSQLPESISNATALSEDPLVDFDGYLNIFAVSIGLVIVILPTALLVSMYCAIRYLLNRKASQSVDGDYERHGNENGNGNHNGNVSFNANESEHGGEAGGERRCLNAAEDISRNARETKMHTDKDGVFIVEVARGIDAKQLPDSPGVETTELPFDTKQANGVHAVDLQTLPPSCEQVQIHAPPIGIDYGNGANIEELQQQHQRGGLQLIEELQEEETCLAPVHQIVQNDLQDGQRDEDESNELPLNLNTGLSQSDLSSTSSSDSNKRYSYGNQELYIIEQQGYATSSPTAHPLLISSRVAAEPDDNDRKSENGNNLEHVAKPLDEDDKPNQATIQNVKPNVADITEARLQETPLLVPKVIGNHNAETDNKDAHNSTNQLTEQEQQPSEFHNLTEEKPEKLAEPTLKQEQEQKQEIAYDSLMSLPAPPSTEEIKELNDFTFIESNQMDSLPPPPPPPPLQADVDANGNGHGQPESEQEQEQELKAGHEQQISIGLTNANGNGNIANSKLPVSCFVAPTHPPQQQPRVLMEAIGTGKELPVTLTPPASAPASPENNSALPPPSPPSLYGAALTNGIHAPLPAVALAMGVNVSGS</sequence>
<dbReference type="RefSeq" id="XP_030382310.1">
    <property type="nucleotide sequence ID" value="XM_030526450.1"/>
</dbReference>
<feature type="compositionally biased region" description="Low complexity" evidence="1">
    <location>
        <begin position="833"/>
        <end position="848"/>
    </location>
</feature>
<feature type="region of interest" description="Disordered" evidence="1">
    <location>
        <begin position="1297"/>
        <end position="1320"/>
    </location>
</feature>
<gene>
    <name evidence="3" type="primary">LOC115629862</name>
</gene>
<feature type="compositionally biased region" description="Low complexity" evidence="1">
    <location>
        <begin position="1009"/>
        <end position="1021"/>
    </location>
</feature>
<accession>A0A6J2U353</accession>
<dbReference type="PANTHER" id="PTHR48125:SF12">
    <property type="entry name" value="AT HOOK TRANSCRIPTION FACTOR FAMILY-RELATED"/>
    <property type="match status" value="1"/>
</dbReference>
<feature type="region of interest" description="Disordered" evidence="1">
    <location>
        <begin position="1059"/>
        <end position="1089"/>
    </location>
</feature>